<dbReference type="PANTHER" id="PTHR15741">
    <property type="entry name" value="BASIC HELIX-LOOP-HELIX ZIP TRANSCRIPTION FACTOR"/>
    <property type="match status" value="1"/>
</dbReference>
<evidence type="ECO:0000256" key="1">
    <source>
        <dbReference type="ARBA" id="ARBA00004123"/>
    </source>
</evidence>
<comment type="subcellular location">
    <subcellularLocation>
        <location evidence="1">Nucleus</location>
    </subcellularLocation>
</comment>
<proteinExistence type="predicted"/>
<evidence type="ECO:0000256" key="5">
    <source>
        <dbReference type="ARBA" id="ARBA00023242"/>
    </source>
</evidence>
<protein>
    <submittedName>
        <fullName evidence="6">Uncharacterized protein</fullName>
    </submittedName>
</protein>
<sequence>MLSKLNQATHDLLLGACYFRPPKSMIFGCEGTFTLAIIRNFDRMASMLLIPSIAISSYWAAILQQTAEYIYQLEQEKTGLLSQNCQLKRLLNQHEGETTTANKKRKREAEMEVAEAVPGSANDLIDVRVQLDRERRLRMVLEEQVRALEQQLYPEKIREITHQVQLQYQHHDEDDSVDHGMMTSMRRDLTGVTSETASAVANLQVVSASALQPVAHTETVIATVTNSPPPSPPAPSRLPSILEAAIKAEPKVEVERLPSPPSVSPIEDRHPQARVYLASTSRQNLETIVEAIRHLEGDNLFADAAEPSAAMNDPLSPVGDEDEDMSDPNGIIAEPQDAPLALTTSNKSVAEKPQHLIKVNMNHYLQFHQNNQHRP</sequence>
<keyword evidence="3" id="KW-0238">DNA-binding</keyword>
<feature type="non-terminal residue" evidence="6">
    <location>
        <position position="375"/>
    </location>
</feature>
<dbReference type="GO" id="GO:0005634">
    <property type="term" value="C:nucleus"/>
    <property type="evidence" value="ECO:0007669"/>
    <property type="project" value="UniProtKB-SubCell"/>
</dbReference>
<dbReference type="GO" id="GO:0000981">
    <property type="term" value="F:DNA-binding transcription factor activity, RNA polymerase II-specific"/>
    <property type="evidence" value="ECO:0007669"/>
    <property type="project" value="TreeGrafter"/>
</dbReference>
<keyword evidence="5" id="KW-0539">Nucleus</keyword>
<evidence type="ECO:0000256" key="2">
    <source>
        <dbReference type="ARBA" id="ARBA00023015"/>
    </source>
</evidence>
<reference evidence="6 7" key="1">
    <citation type="submission" date="2020-02" db="EMBL/GenBank/DDBJ databases">
        <authorList>
            <person name="Ferguson B K."/>
        </authorList>
    </citation>
    <scope>NUCLEOTIDE SEQUENCE [LARGE SCALE GENOMIC DNA]</scope>
</reference>
<dbReference type="InterPro" id="IPR052207">
    <property type="entry name" value="Max-like/E-box_TFs"/>
</dbReference>
<evidence type="ECO:0000256" key="4">
    <source>
        <dbReference type="ARBA" id="ARBA00023163"/>
    </source>
</evidence>
<evidence type="ECO:0000313" key="6">
    <source>
        <dbReference type="EMBL" id="CAB0011512.1"/>
    </source>
</evidence>
<keyword evidence="2" id="KW-0805">Transcription regulation</keyword>
<keyword evidence="4" id="KW-0804">Transcription</keyword>
<name>A0A6H5H7G4_9HEMI</name>
<dbReference type="AlphaFoldDB" id="A0A6H5H7G4"/>
<evidence type="ECO:0000313" key="7">
    <source>
        <dbReference type="Proteomes" id="UP000479000"/>
    </source>
</evidence>
<accession>A0A6H5H7G4</accession>
<organism evidence="6 7">
    <name type="scientific">Nesidiocoris tenuis</name>
    <dbReference type="NCBI Taxonomy" id="355587"/>
    <lineage>
        <taxon>Eukaryota</taxon>
        <taxon>Metazoa</taxon>
        <taxon>Ecdysozoa</taxon>
        <taxon>Arthropoda</taxon>
        <taxon>Hexapoda</taxon>
        <taxon>Insecta</taxon>
        <taxon>Pterygota</taxon>
        <taxon>Neoptera</taxon>
        <taxon>Paraneoptera</taxon>
        <taxon>Hemiptera</taxon>
        <taxon>Heteroptera</taxon>
        <taxon>Panheteroptera</taxon>
        <taxon>Cimicomorpha</taxon>
        <taxon>Miridae</taxon>
        <taxon>Dicyphina</taxon>
        <taxon>Nesidiocoris</taxon>
    </lineage>
</organism>
<evidence type="ECO:0000256" key="3">
    <source>
        <dbReference type="ARBA" id="ARBA00023125"/>
    </source>
</evidence>
<dbReference type="GO" id="GO:0000978">
    <property type="term" value="F:RNA polymerase II cis-regulatory region sequence-specific DNA binding"/>
    <property type="evidence" value="ECO:0007669"/>
    <property type="project" value="TreeGrafter"/>
</dbReference>
<dbReference type="Proteomes" id="UP000479000">
    <property type="component" value="Unassembled WGS sequence"/>
</dbReference>
<gene>
    <name evidence="6" type="ORF">NTEN_LOCUS16442</name>
</gene>
<keyword evidence="7" id="KW-1185">Reference proteome</keyword>
<dbReference type="PANTHER" id="PTHR15741:SF27">
    <property type="entry name" value="TRANSCRIPTION FACTOR AP-4"/>
    <property type="match status" value="1"/>
</dbReference>
<dbReference type="EMBL" id="CADCXU010024218">
    <property type="protein sequence ID" value="CAB0011512.1"/>
    <property type="molecule type" value="Genomic_DNA"/>
</dbReference>
<dbReference type="OrthoDB" id="10029128at2759"/>